<dbReference type="PANTHER" id="PTHR47429:SF2">
    <property type="entry name" value="PROTEIN TWIN LOV 1"/>
    <property type="match status" value="1"/>
</dbReference>
<feature type="domain" description="PAS" evidence="4">
    <location>
        <begin position="98"/>
        <end position="199"/>
    </location>
</feature>
<dbReference type="GO" id="GO:0005634">
    <property type="term" value="C:nucleus"/>
    <property type="evidence" value="ECO:0007669"/>
    <property type="project" value="TreeGrafter"/>
</dbReference>
<keyword evidence="3" id="KW-0157">Chromophore</keyword>
<dbReference type="NCBIfam" id="TIGR00229">
    <property type="entry name" value="sensory_box"/>
    <property type="match status" value="1"/>
</dbReference>
<evidence type="ECO:0000313" key="5">
    <source>
        <dbReference type="EMBL" id="CAE0284747.1"/>
    </source>
</evidence>
<gene>
    <name evidence="5" type="ORF">SELO1098_LOCUS13588</name>
    <name evidence="6" type="ORF">SELO1098_LOCUS13590</name>
</gene>
<dbReference type="EMBL" id="HBIC01027177">
    <property type="protein sequence ID" value="CAE0284747.1"/>
    <property type="molecule type" value="Transcribed_RNA"/>
</dbReference>
<evidence type="ECO:0000256" key="1">
    <source>
        <dbReference type="ARBA" id="ARBA00022630"/>
    </source>
</evidence>
<keyword evidence="2" id="KW-0288">FMN</keyword>
<reference evidence="5" key="1">
    <citation type="submission" date="2021-01" db="EMBL/GenBank/DDBJ databases">
        <authorList>
            <person name="Corre E."/>
            <person name="Pelletier E."/>
            <person name="Niang G."/>
            <person name="Scheremetjew M."/>
            <person name="Finn R."/>
            <person name="Kale V."/>
            <person name="Holt S."/>
            <person name="Cochrane G."/>
            <person name="Meng A."/>
            <person name="Brown T."/>
            <person name="Cohen L."/>
        </authorList>
    </citation>
    <scope>NUCLEOTIDE SEQUENCE</scope>
    <source>
        <strain evidence="5">CCAP 955/1</strain>
    </source>
</reference>
<dbReference type="EMBL" id="HBIC01027179">
    <property type="protein sequence ID" value="CAE0284749.1"/>
    <property type="molecule type" value="Transcribed_RNA"/>
</dbReference>
<protein>
    <recommendedName>
        <fullName evidence="4">PAS domain-containing protein</fullName>
    </recommendedName>
</protein>
<sequence length="224" mass="24723">MQVLEMLISVAYPLFEENRIAKEAGKATPGMCFMDREGHCCCAVPCAEPVLTSEAMHTQGMFLHAAAHYSKRRIASVLSNANWLHEVKRSFDEVALGIFICDAHINTNYPVLYANAALENMSGYENLIGKSFQKQYGPNTEPESIANIHTALQSQKSTRVVLTSYRQDESTFVSTLALKPVFNKAGECCYYIGVMCDVSGHDACLNELQHVDTILALLPLVVSP</sequence>
<evidence type="ECO:0000313" key="6">
    <source>
        <dbReference type="EMBL" id="CAE0284749.1"/>
    </source>
</evidence>
<keyword evidence="1" id="KW-0285">Flavoprotein</keyword>
<dbReference type="InterPro" id="IPR035965">
    <property type="entry name" value="PAS-like_dom_sf"/>
</dbReference>
<proteinExistence type="predicted"/>
<organism evidence="5">
    <name type="scientific">Spumella elongata</name>
    <dbReference type="NCBI Taxonomy" id="89044"/>
    <lineage>
        <taxon>Eukaryota</taxon>
        <taxon>Sar</taxon>
        <taxon>Stramenopiles</taxon>
        <taxon>Ochrophyta</taxon>
        <taxon>Chrysophyceae</taxon>
        <taxon>Chromulinales</taxon>
        <taxon>Chromulinaceae</taxon>
        <taxon>Spumella</taxon>
    </lineage>
</organism>
<dbReference type="AlphaFoldDB" id="A0A7S3H5H5"/>
<dbReference type="InterPro" id="IPR000014">
    <property type="entry name" value="PAS"/>
</dbReference>
<dbReference type="PANTHER" id="PTHR47429">
    <property type="entry name" value="PROTEIN TWIN LOV 1"/>
    <property type="match status" value="1"/>
</dbReference>
<evidence type="ECO:0000259" key="4">
    <source>
        <dbReference type="Pfam" id="PF13426"/>
    </source>
</evidence>
<dbReference type="CDD" id="cd00130">
    <property type="entry name" value="PAS"/>
    <property type="match status" value="1"/>
</dbReference>
<dbReference type="Gene3D" id="3.30.450.20">
    <property type="entry name" value="PAS domain"/>
    <property type="match status" value="1"/>
</dbReference>
<accession>A0A7S3H5H5</accession>
<dbReference type="SUPFAM" id="SSF55785">
    <property type="entry name" value="PYP-like sensor domain (PAS domain)"/>
    <property type="match status" value="1"/>
</dbReference>
<evidence type="ECO:0000256" key="3">
    <source>
        <dbReference type="ARBA" id="ARBA00022991"/>
    </source>
</evidence>
<dbReference type="Pfam" id="PF13426">
    <property type="entry name" value="PAS_9"/>
    <property type="match status" value="1"/>
</dbReference>
<evidence type="ECO:0000256" key="2">
    <source>
        <dbReference type="ARBA" id="ARBA00022643"/>
    </source>
</evidence>
<name>A0A7S3H5H5_9STRA</name>